<keyword evidence="7" id="KW-1185">Reference proteome</keyword>
<evidence type="ECO:0000259" key="5">
    <source>
        <dbReference type="PROSITE" id="PS51635"/>
    </source>
</evidence>
<dbReference type="Proteomes" id="UP000013167">
    <property type="component" value="Unassembled WGS sequence"/>
</dbReference>
<dbReference type="SUPFAM" id="SSF52151">
    <property type="entry name" value="FabD/lysophospholipase-like"/>
    <property type="match status" value="1"/>
</dbReference>
<dbReference type="PANTHER" id="PTHR14226">
    <property type="entry name" value="NEUROPATHY TARGET ESTERASE/SWISS CHEESE D.MELANOGASTER"/>
    <property type="match status" value="1"/>
</dbReference>
<evidence type="ECO:0000256" key="4">
    <source>
        <dbReference type="PROSITE-ProRule" id="PRU01161"/>
    </source>
</evidence>
<name>N0DYX7_9MICO</name>
<evidence type="ECO:0000313" key="6">
    <source>
        <dbReference type="EMBL" id="CCH69677.1"/>
    </source>
</evidence>
<proteinExistence type="predicted"/>
<evidence type="ECO:0000313" key="7">
    <source>
        <dbReference type="Proteomes" id="UP000013167"/>
    </source>
</evidence>
<dbReference type="PROSITE" id="PS51635">
    <property type="entry name" value="PNPLA"/>
    <property type="match status" value="1"/>
</dbReference>
<accession>N0DYX7</accession>
<keyword evidence="1 4" id="KW-0378">Hydrolase</keyword>
<keyword evidence="3 4" id="KW-0443">Lipid metabolism</keyword>
<dbReference type="EMBL" id="CAIZ01000098">
    <property type="protein sequence ID" value="CCH69677.1"/>
    <property type="molecule type" value="Genomic_DNA"/>
</dbReference>
<dbReference type="Pfam" id="PF01734">
    <property type="entry name" value="Patatin"/>
    <property type="match status" value="1"/>
</dbReference>
<feature type="domain" description="PNPLA" evidence="5">
    <location>
        <begin position="36"/>
        <end position="225"/>
    </location>
</feature>
<comment type="caution">
    <text evidence="6">The sequence shown here is derived from an EMBL/GenBank/DDBJ whole genome shotgun (WGS) entry which is preliminary data.</text>
</comment>
<dbReference type="InterPro" id="IPR016035">
    <property type="entry name" value="Acyl_Trfase/lysoPLipase"/>
</dbReference>
<dbReference type="OrthoDB" id="4080114at2"/>
<evidence type="ECO:0000256" key="2">
    <source>
        <dbReference type="ARBA" id="ARBA00022963"/>
    </source>
</evidence>
<feature type="active site" description="Proton acceptor" evidence="4">
    <location>
        <position position="212"/>
    </location>
</feature>
<dbReference type="InterPro" id="IPR050301">
    <property type="entry name" value="NTE"/>
</dbReference>
<feature type="active site" description="Nucleophile" evidence="4">
    <location>
        <position position="73"/>
    </location>
</feature>
<dbReference type="RefSeq" id="WP_010849569.1">
    <property type="nucleotide sequence ID" value="NZ_HF570956.1"/>
</dbReference>
<dbReference type="GO" id="GO:0016042">
    <property type="term" value="P:lipid catabolic process"/>
    <property type="evidence" value="ECO:0007669"/>
    <property type="project" value="UniProtKB-UniRule"/>
</dbReference>
<dbReference type="HOGENOM" id="CLU_055284_1_0_11"/>
<feature type="short sequence motif" description="GXGXXG" evidence="4">
    <location>
        <begin position="40"/>
        <end position="45"/>
    </location>
</feature>
<dbReference type="Gene3D" id="3.40.1090.10">
    <property type="entry name" value="Cytosolic phospholipase A2 catalytic domain"/>
    <property type="match status" value="2"/>
</dbReference>
<reference evidence="6 7" key="1">
    <citation type="journal article" date="2013" name="ISME J.">
        <title>A metabolic model for members of the genus Tetrasphaera involved in enhanced biological phosphorus removal.</title>
        <authorList>
            <person name="Kristiansen R."/>
            <person name="Nguyen H.T.T."/>
            <person name="Saunders A.M."/>
            <person name="Nielsen J.L."/>
            <person name="Wimmer R."/>
            <person name="Le V.Q."/>
            <person name="McIlroy S.J."/>
            <person name="Petrovski S."/>
            <person name="Seviour R.J."/>
            <person name="Calteau A."/>
            <person name="Nielsen K.L."/>
            <person name="Nielsen P.H."/>
        </authorList>
    </citation>
    <scope>NUCLEOTIDE SEQUENCE [LARGE SCALE GENOMIC DNA]</scope>
    <source>
        <strain evidence="6 7">Lp2</strain>
    </source>
</reference>
<feature type="short sequence motif" description="DGA/G" evidence="4">
    <location>
        <begin position="212"/>
        <end position="214"/>
    </location>
</feature>
<protein>
    <submittedName>
        <fullName evidence="6">Patatin</fullName>
    </submittedName>
</protein>
<dbReference type="PANTHER" id="PTHR14226:SF57">
    <property type="entry name" value="BLR7027 PROTEIN"/>
    <property type="match status" value="1"/>
</dbReference>
<sequence length="305" mass="32344">MSEVSVVTQVHERVWTAYGRSSWASNLTLPTPSRALVLGGGGATGIGWLGGLIIGLREQGIDLGTADTVIGTSAGSVVGTHVALQTPLDLAFARLHGREPLKLGRLGLGDAERFLRGAFDPGRSHGRAVIGRAALKARTATEEEFIDVVAVDLRDTPWPSKRLIITTVDAVTGELTLFTNDSEVPLDRAVAASCAVPGVFPAVTIRGRQYVDGGVRSAANADLAIGHERVLTLAPIPLAVRRYDRPAIQTKRLGPSARSLVIAPDRRARALIGFNPLDMSKASASVMAGRDQADRIAERVADLWQ</sequence>
<organism evidence="6 7">
    <name type="scientific">Phycicoccus elongatus Lp2</name>
    <dbReference type="NCBI Taxonomy" id="1193181"/>
    <lineage>
        <taxon>Bacteria</taxon>
        <taxon>Bacillati</taxon>
        <taxon>Actinomycetota</taxon>
        <taxon>Actinomycetes</taxon>
        <taxon>Micrococcales</taxon>
        <taxon>Intrasporangiaceae</taxon>
        <taxon>Phycicoccus</taxon>
    </lineage>
</organism>
<dbReference type="STRING" id="1193181.BN10_300018"/>
<evidence type="ECO:0000256" key="3">
    <source>
        <dbReference type="ARBA" id="ARBA00023098"/>
    </source>
</evidence>
<dbReference type="eggNOG" id="COG1752">
    <property type="taxonomic scope" value="Bacteria"/>
</dbReference>
<dbReference type="AlphaFoldDB" id="N0DYX7"/>
<feature type="short sequence motif" description="GXSXG" evidence="4">
    <location>
        <begin position="71"/>
        <end position="75"/>
    </location>
</feature>
<dbReference type="GO" id="GO:0016787">
    <property type="term" value="F:hydrolase activity"/>
    <property type="evidence" value="ECO:0007669"/>
    <property type="project" value="UniProtKB-UniRule"/>
</dbReference>
<evidence type="ECO:0000256" key="1">
    <source>
        <dbReference type="ARBA" id="ARBA00022801"/>
    </source>
</evidence>
<gene>
    <name evidence="6" type="ORF">BN10_300018</name>
</gene>
<dbReference type="InterPro" id="IPR002641">
    <property type="entry name" value="PNPLA_dom"/>
</dbReference>
<keyword evidence="2 4" id="KW-0442">Lipid degradation</keyword>